<keyword evidence="1" id="KW-0808">Transferase</keyword>
<dbReference type="Gene3D" id="3.40.630.30">
    <property type="match status" value="1"/>
</dbReference>
<reference evidence="5 6" key="1">
    <citation type="journal article" date="2019" name="Int. J. Syst. Evol. Microbiol.">
        <title>The Global Catalogue of Microorganisms (GCM) 10K type strain sequencing project: providing services to taxonomists for standard genome sequencing and annotation.</title>
        <authorList>
            <consortium name="The Broad Institute Genomics Platform"/>
            <consortium name="The Broad Institute Genome Sequencing Center for Infectious Disease"/>
            <person name="Wu L."/>
            <person name="Ma J."/>
        </authorList>
    </citation>
    <scope>NUCLEOTIDE SEQUENCE [LARGE SCALE GENOMIC DNA]</scope>
    <source>
        <strain evidence="5 6">JCM 14969</strain>
    </source>
</reference>
<evidence type="ECO:0000256" key="1">
    <source>
        <dbReference type="ARBA" id="ARBA00022679"/>
    </source>
</evidence>
<evidence type="ECO:0000313" key="5">
    <source>
        <dbReference type="EMBL" id="GAA1569911.1"/>
    </source>
</evidence>
<protein>
    <submittedName>
        <fullName evidence="5">Ribosomal protein S5-alanine N-acetyltransferase</fullName>
    </submittedName>
</protein>
<feature type="domain" description="N-acetyltransferase" evidence="4">
    <location>
        <begin position="22"/>
        <end position="175"/>
    </location>
</feature>
<comment type="similarity">
    <text evidence="3">Belongs to the acetyltransferase family. RimJ subfamily.</text>
</comment>
<keyword evidence="6" id="KW-1185">Reference proteome</keyword>
<evidence type="ECO:0000256" key="3">
    <source>
        <dbReference type="ARBA" id="ARBA00038502"/>
    </source>
</evidence>
<dbReference type="SUPFAM" id="SSF55729">
    <property type="entry name" value="Acyl-CoA N-acyltransferases (Nat)"/>
    <property type="match status" value="1"/>
</dbReference>
<dbReference type="Pfam" id="PF13302">
    <property type="entry name" value="Acetyltransf_3"/>
    <property type="match status" value="1"/>
</dbReference>
<gene>
    <name evidence="5" type="primary">rimJ</name>
    <name evidence="5" type="ORF">GCM10009789_24330</name>
</gene>
<dbReference type="PANTHER" id="PTHR43792">
    <property type="entry name" value="GNAT FAMILY, PUTATIVE (AFU_ORTHOLOGUE AFUA_3G00765)-RELATED-RELATED"/>
    <property type="match status" value="1"/>
</dbReference>
<dbReference type="PROSITE" id="PS51186">
    <property type="entry name" value="GNAT"/>
    <property type="match status" value="1"/>
</dbReference>
<dbReference type="EMBL" id="BAAAOS010000018">
    <property type="protein sequence ID" value="GAA1569911.1"/>
    <property type="molecule type" value="Genomic_DNA"/>
</dbReference>
<dbReference type="InterPro" id="IPR000182">
    <property type="entry name" value="GNAT_dom"/>
</dbReference>
<evidence type="ECO:0000256" key="2">
    <source>
        <dbReference type="ARBA" id="ARBA00023315"/>
    </source>
</evidence>
<sequence length="185" mass="20411">MIAARSLTPEIQLRMATLGDAQAIADAQVRNREHLRPWEPRRSEEWFTAAAQAERLEGQLERYQRGQVVPWLMVEGDRVVGAITLTDIVPGPFRSAALGYWVDAEALGRGLASTAVETVAGIADTELRLHRIAASTVTHNVASQRVLDKCGFTRIGTAPDYLHIDGAWSTSHLYQRILNTRAPGE</sequence>
<dbReference type="PANTHER" id="PTHR43792:SF8">
    <property type="entry name" value="[RIBOSOMAL PROTEIN US5]-ALANINE N-ACETYLTRANSFERASE"/>
    <property type="match status" value="1"/>
</dbReference>
<keyword evidence="5" id="KW-0689">Ribosomal protein</keyword>
<keyword evidence="2" id="KW-0012">Acyltransferase</keyword>
<name>A0ABN2D7P0_9ACTN</name>
<evidence type="ECO:0000259" key="4">
    <source>
        <dbReference type="PROSITE" id="PS51186"/>
    </source>
</evidence>
<dbReference type="GO" id="GO:0005840">
    <property type="term" value="C:ribosome"/>
    <property type="evidence" value="ECO:0007669"/>
    <property type="project" value="UniProtKB-KW"/>
</dbReference>
<proteinExistence type="inferred from homology"/>
<organism evidence="5 6">
    <name type="scientific">Kribbella sancticallisti</name>
    <dbReference type="NCBI Taxonomy" id="460087"/>
    <lineage>
        <taxon>Bacteria</taxon>
        <taxon>Bacillati</taxon>
        <taxon>Actinomycetota</taxon>
        <taxon>Actinomycetes</taxon>
        <taxon>Propionibacteriales</taxon>
        <taxon>Kribbellaceae</taxon>
        <taxon>Kribbella</taxon>
    </lineage>
</organism>
<evidence type="ECO:0000313" key="6">
    <source>
        <dbReference type="Proteomes" id="UP001500393"/>
    </source>
</evidence>
<comment type="caution">
    <text evidence="5">The sequence shown here is derived from an EMBL/GenBank/DDBJ whole genome shotgun (WGS) entry which is preliminary data.</text>
</comment>
<keyword evidence="5" id="KW-0687">Ribonucleoprotein</keyword>
<dbReference type="InterPro" id="IPR051531">
    <property type="entry name" value="N-acetyltransferase"/>
</dbReference>
<dbReference type="InterPro" id="IPR016181">
    <property type="entry name" value="Acyl_CoA_acyltransferase"/>
</dbReference>
<dbReference type="Proteomes" id="UP001500393">
    <property type="component" value="Unassembled WGS sequence"/>
</dbReference>
<dbReference type="RefSeq" id="WP_344213005.1">
    <property type="nucleotide sequence ID" value="NZ_BAAAOS010000018.1"/>
</dbReference>
<accession>A0ABN2D7P0</accession>